<sequence length="204" mass="21787">APAPGAAHPARRRRTGRAARGRAGVRRAARRRCRCRHPGARPGPRALPGDLAAGRGHPLAVPGPVRPGHPGDVHGAAGRAGPGAEPVRPRRRLGVRDRGPGDGRRPRAVAAAGQLRAVRRDLAVPAAVRGGLLGARAVPLVRLGGRRRPGPPVRVRALPHADPPRPRHRRDRRGPAAQRLRPLLVRPHADHRRADHPGRLPRPL</sequence>
<evidence type="ECO:0000256" key="1">
    <source>
        <dbReference type="SAM" id="MobiDB-lite"/>
    </source>
</evidence>
<proteinExistence type="predicted"/>
<feature type="region of interest" description="Disordered" evidence="1">
    <location>
        <begin position="145"/>
        <end position="204"/>
    </location>
</feature>
<name>A0A6J4JGP1_9ACTN</name>
<organism evidence="2">
    <name type="scientific">uncultured Mycobacteriales bacterium</name>
    <dbReference type="NCBI Taxonomy" id="581187"/>
    <lineage>
        <taxon>Bacteria</taxon>
        <taxon>Bacillati</taxon>
        <taxon>Actinomycetota</taxon>
        <taxon>Actinomycetes</taxon>
        <taxon>Mycobacteriales</taxon>
        <taxon>environmental samples</taxon>
    </lineage>
</organism>
<gene>
    <name evidence="2" type="ORF">AVDCRST_MAG41-3287</name>
</gene>
<protein>
    <submittedName>
        <fullName evidence="2">Uncharacterized protein</fullName>
    </submittedName>
</protein>
<evidence type="ECO:0000313" key="2">
    <source>
        <dbReference type="EMBL" id="CAA9276935.1"/>
    </source>
</evidence>
<feature type="non-terminal residue" evidence="2">
    <location>
        <position position="1"/>
    </location>
</feature>
<accession>A0A6J4JGP1</accession>
<feature type="non-terminal residue" evidence="2">
    <location>
        <position position="204"/>
    </location>
</feature>
<feature type="compositionally biased region" description="Basic and acidic residues" evidence="1">
    <location>
        <begin position="94"/>
        <end position="105"/>
    </location>
</feature>
<feature type="compositionally biased region" description="Basic residues" evidence="1">
    <location>
        <begin position="9"/>
        <end position="39"/>
    </location>
</feature>
<dbReference type="AlphaFoldDB" id="A0A6J4JGP1"/>
<feature type="region of interest" description="Disordered" evidence="1">
    <location>
        <begin position="1"/>
        <end position="110"/>
    </location>
</feature>
<reference evidence="2" key="1">
    <citation type="submission" date="2020-02" db="EMBL/GenBank/DDBJ databases">
        <authorList>
            <person name="Meier V. D."/>
        </authorList>
    </citation>
    <scope>NUCLEOTIDE SEQUENCE</scope>
    <source>
        <strain evidence="2">AVDCRST_MAG41</strain>
    </source>
</reference>
<dbReference type="EMBL" id="CADCTP010000302">
    <property type="protein sequence ID" value="CAA9276935.1"/>
    <property type="molecule type" value="Genomic_DNA"/>
</dbReference>
<feature type="compositionally biased region" description="Low complexity" evidence="1">
    <location>
        <begin position="75"/>
        <end position="86"/>
    </location>
</feature>